<dbReference type="GO" id="GO:0016787">
    <property type="term" value="F:hydrolase activity"/>
    <property type="evidence" value="ECO:0007669"/>
    <property type="project" value="UniProtKB-KW"/>
</dbReference>
<feature type="domain" description="Metallo-beta-lactamase" evidence="5">
    <location>
        <begin position="33"/>
        <end position="200"/>
    </location>
</feature>
<keyword evidence="3" id="KW-0378">Hydrolase</keyword>
<dbReference type="InterPro" id="IPR001279">
    <property type="entry name" value="Metallo-B-lactamas"/>
</dbReference>
<dbReference type="SUPFAM" id="SSF56281">
    <property type="entry name" value="Metallo-hydrolase/oxidoreductase"/>
    <property type="match status" value="1"/>
</dbReference>
<dbReference type="GO" id="GO:0003727">
    <property type="term" value="F:single-stranded RNA binding"/>
    <property type="evidence" value="ECO:0007669"/>
    <property type="project" value="TreeGrafter"/>
</dbReference>
<gene>
    <name evidence="6" type="ORF">FSP39_000731</name>
</gene>
<dbReference type="GO" id="GO:0005759">
    <property type="term" value="C:mitochondrial matrix"/>
    <property type="evidence" value="ECO:0007669"/>
    <property type="project" value="TreeGrafter"/>
</dbReference>
<dbReference type="InterPro" id="IPR041516">
    <property type="entry name" value="LACTB2_WH"/>
</dbReference>
<dbReference type="EMBL" id="VSWD01000011">
    <property type="protein sequence ID" value="KAK3087036.1"/>
    <property type="molecule type" value="Genomic_DNA"/>
</dbReference>
<dbReference type="CDD" id="cd07722">
    <property type="entry name" value="LACTB2-like_MBL-fold"/>
    <property type="match status" value="1"/>
</dbReference>
<keyword evidence="7" id="KW-1185">Reference proteome</keyword>
<comment type="caution">
    <text evidence="6">The sequence shown here is derived from an EMBL/GenBank/DDBJ whole genome shotgun (WGS) entry which is preliminary data.</text>
</comment>
<dbReference type="AlphaFoldDB" id="A0AA88XT43"/>
<dbReference type="FunFam" id="3.60.15.10:FF:000017">
    <property type="entry name" value="Lactamase beta 2"/>
    <property type="match status" value="1"/>
</dbReference>
<evidence type="ECO:0000313" key="6">
    <source>
        <dbReference type="EMBL" id="KAK3087036.1"/>
    </source>
</evidence>
<proteinExistence type="inferred from homology"/>
<dbReference type="InterPro" id="IPR036388">
    <property type="entry name" value="WH-like_DNA-bd_sf"/>
</dbReference>
<keyword evidence="2" id="KW-0479">Metal-binding</keyword>
<evidence type="ECO:0000256" key="1">
    <source>
        <dbReference type="ARBA" id="ARBA00006759"/>
    </source>
</evidence>
<reference evidence="6" key="1">
    <citation type="submission" date="2019-08" db="EMBL/GenBank/DDBJ databases">
        <title>The improved chromosome-level genome for the pearl oyster Pinctada fucata martensii using PacBio sequencing and Hi-C.</title>
        <authorList>
            <person name="Zheng Z."/>
        </authorList>
    </citation>
    <scope>NUCLEOTIDE SEQUENCE</scope>
    <source>
        <strain evidence="6">ZZ-2019</strain>
        <tissue evidence="6">Adductor muscle</tissue>
    </source>
</reference>
<dbReference type="Gene3D" id="1.10.10.10">
    <property type="entry name" value="Winged helix-like DNA-binding domain superfamily/Winged helix DNA-binding domain"/>
    <property type="match status" value="1"/>
</dbReference>
<dbReference type="Pfam" id="PF00753">
    <property type="entry name" value="Lactamase_B"/>
    <property type="match status" value="1"/>
</dbReference>
<accession>A0AA88XT43</accession>
<dbReference type="InterPro" id="IPR047921">
    <property type="entry name" value="LACTB2-like_MBL-fold"/>
</dbReference>
<dbReference type="GO" id="GO:0046872">
    <property type="term" value="F:metal ion binding"/>
    <property type="evidence" value="ECO:0007669"/>
    <property type="project" value="UniProtKB-KW"/>
</dbReference>
<dbReference type="InterPro" id="IPR050662">
    <property type="entry name" value="Sec-metab_biosynth-thioest"/>
</dbReference>
<organism evidence="6 7">
    <name type="scientific">Pinctada imbricata</name>
    <name type="common">Atlantic pearl-oyster</name>
    <name type="synonym">Pinctada martensii</name>
    <dbReference type="NCBI Taxonomy" id="66713"/>
    <lineage>
        <taxon>Eukaryota</taxon>
        <taxon>Metazoa</taxon>
        <taxon>Spiralia</taxon>
        <taxon>Lophotrochozoa</taxon>
        <taxon>Mollusca</taxon>
        <taxon>Bivalvia</taxon>
        <taxon>Autobranchia</taxon>
        <taxon>Pteriomorphia</taxon>
        <taxon>Pterioida</taxon>
        <taxon>Pterioidea</taxon>
        <taxon>Pteriidae</taxon>
        <taxon>Pinctada</taxon>
    </lineage>
</organism>
<dbReference type="SMART" id="SM00849">
    <property type="entry name" value="Lactamase_B"/>
    <property type="match status" value="1"/>
</dbReference>
<name>A0AA88XT43_PINIB</name>
<dbReference type="PANTHER" id="PTHR23131">
    <property type="entry name" value="ENDORIBONUCLEASE LACTB2"/>
    <property type="match status" value="1"/>
</dbReference>
<dbReference type="Proteomes" id="UP001186944">
    <property type="component" value="Unassembled WGS sequence"/>
</dbReference>
<evidence type="ECO:0000313" key="7">
    <source>
        <dbReference type="Proteomes" id="UP001186944"/>
    </source>
</evidence>
<evidence type="ECO:0000259" key="5">
    <source>
        <dbReference type="SMART" id="SM00849"/>
    </source>
</evidence>
<dbReference type="PANTHER" id="PTHR23131:SF0">
    <property type="entry name" value="ENDORIBONUCLEASE LACTB2"/>
    <property type="match status" value="1"/>
</dbReference>
<sequence>MAQKLSFIPHIERLSERVTRVLGCNPGSFTLQGTNTYLVGTGNRKILIDTGEPDKPEYIVNLLKALEDLRCSIQEIVITHWHGDHVGGVPDVCREVMNSTETKVSKFKRLSQPDRDLGKISYNFVENNHIFKTEGATLRAIHTPGHTEEHMSLQLEEENAIFSGDTVLGEGTTVFEDLHSYMGSLQKLKDLRPSIIYPAHGPVVTNPIDKLTFYIEHRMARERQVLGVLQSDKSKAFTPMQIMEKVYEDLAPGLKPAATNNVVHHLNKLLKDGKVGKL</sequence>
<dbReference type="Pfam" id="PF17778">
    <property type="entry name" value="WHD_BLACT"/>
    <property type="match status" value="1"/>
</dbReference>
<keyword evidence="4" id="KW-0862">Zinc</keyword>
<dbReference type="GO" id="GO:0004521">
    <property type="term" value="F:RNA endonuclease activity"/>
    <property type="evidence" value="ECO:0007669"/>
    <property type="project" value="TreeGrafter"/>
</dbReference>
<evidence type="ECO:0000256" key="4">
    <source>
        <dbReference type="ARBA" id="ARBA00022833"/>
    </source>
</evidence>
<comment type="similarity">
    <text evidence="1">Belongs to the metallo-beta-lactamase superfamily. Glyoxalase II family.</text>
</comment>
<dbReference type="Gene3D" id="3.60.15.10">
    <property type="entry name" value="Ribonuclease Z/Hydroxyacylglutathione hydrolase-like"/>
    <property type="match status" value="1"/>
</dbReference>
<evidence type="ECO:0000256" key="2">
    <source>
        <dbReference type="ARBA" id="ARBA00022723"/>
    </source>
</evidence>
<evidence type="ECO:0000256" key="3">
    <source>
        <dbReference type="ARBA" id="ARBA00022801"/>
    </source>
</evidence>
<protein>
    <recommendedName>
        <fullName evidence="5">Metallo-beta-lactamase domain-containing protein</fullName>
    </recommendedName>
</protein>
<dbReference type="InterPro" id="IPR036866">
    <property type="entry name" value="RibonucZ/Hydroxyglut_hydro"/>
</dbReference>